<comment type="caution">
    <text evidence="2">The sequence shown here is derived from an EMBL/GenBank/DDBJ whole genome shotgun (WGS) entry which is preliminary data.</text>
</comment>
<dbReference type="GO" id="GO:0005840">
    <property type="term" value="C:ribosome"/>
    <property type="evidence" value="ECO:0007669"/>
    <property type="project" value="UniProtKB-KW"/>
</dbReference>
<protein>
    <submittedName>
        <fullName evidence="2">50S ribosomal protein L7ae-like protein</fullName>
    </submittedName>
</protein>
<keyword evidence="3" id="KW-1185">Reference proteome</keyword>
<reference evidence="2 3" key="1">
    <citation type="submission" date="2019-05" db="EMBL/GenBank/DDBJ databases">
        <authorList>
            <person name="Narsing Rao M.P."/>
            <person name="Li W.J."/>
        </authorList>
    </citation>
    <scope>NUCLEOTIDE SEQUENCE [LARGE SCALE GENOMIC DNA]</scope>
    <source>
        <strain evidence="2 3">SYSU_K30003</strain>
    </source>
</reference>
<dbReference type="Gene3D" id="3.30.1330.30">
    <property type="match status" value="1"/>
</dbReference>
<keyword evidence="2" id="KW-0687">Ribonucleoprotein</keyword>
<dbReference type="Pfam" id="PF01248">
    <property type="entry name" value="Ribosomal_L7Ae"/>
    <property type="match status" value="1"/>
</dbReference>
<organism evidence="2 3">
    <name type="scientific">Paenibacillus antri</name>
    <dbReference type="NCBI Taxonomy" id="2582848"/>
    <lineage>
        <taxon>Bacteria</taxon>
        <taxon>Bacillati</taxon>
        <taxon>Bacillota</taxon>
        <taxon>Bacilli</taxon>
        <taxon>Bacillales</taxon>
        <taxon>Paenibacillaceae</taxon>
        <taxon>Paenibacillus</taxon>
    </lineage>
</organism>
<name>A0A5R9FYC3_9BACL</name>
<evidence type="ECO:0000313" key="2">
    <source>
        <dbReference type="EMBL" id="TLS48491.1"/>
    </source>
</evidence>
<dbReference type="EMBL" id="VCIW01000034">
    <property type="protein sequence ID" value="TLS48491.1"/>
    <property type="molecule type" value="Genomic_DNA"/>
</dbReference>
<dbReference type="PRINTS" id="PR00884">
    <property type="entry name" value="RIBOSOMALHS6"/>
</dbReference>
<sequence length="83" mass="8932">MSYDEELRGRQLRIGTKQTTKAVEIGTAAKVFVARDADPKLTSKIVTLAKKMSVEVTYVDSMKQLGKACGIEVGAAMAAIVNE</sequence>
<evidence type="ECO:0000313" key="3">
    <source>
        <dbReference type="Proteomes" id="UP000309676"/>
    </source>
</evidence>
<evidence type="ECO:0000259" key="1">
    <source>
        <dbReference type="Pfam" id="PF01248"/>
    </source>
</evidence>
<feature type="domain" description="Ribosomal protein eL8/eL30/eS12/Gadd45" evidence="1">
    <location>
        <begin position="8"/>
        <end position="82"/>
    </location>
</feature>
<dbReference type="Proteomes" id="UP000309676">
    <property type="component" value="Unassembled WGS sequence"/>
</dbReference>
<dbReference type="SUPFAM" id="SSF55315">
    <property type="entry name" value="L30e-like"/>
    <property type="match status" value="1"/>
</dbReference>
<keyword evidence="2" id="KW-0689">Ribosomal protein</keyword>
<proteinExistence type="predicted"/>
<dbReference type="RefSeq" id="WP_138198075.1">
    <property type="nucleotide sequence ID" value="NZ_VCIW01000034.1"/>
</dbReference>
<dbReference type="InterPro" id="IPR029064">
    <property type="entry name" value="Ribosomal_eL30-like_sf"/>
</dbReference>
<dbReference type="InterPro" id="IPR004038">
    <property type="entry name" value="Ribosomal_eL8/eL30/eS12/Gad45"/>
</dbReference>
<dbReference type="AlphaFoldDB" id="A0A5R9FYC3"/>
<accession>A0A5R9FYC3</accession>
<dbReference type="OrthoDB" id="2353623at2"/>
<gene>
    <name evidence="2" type="ORF">FE782_30180</name>
</gene>